<dbReference type="GO" id="GO:0005886">
    <property type="term" value="C:plasma membrane"/>
    <property type="evidence" value="ECO:0007669"/>
    <property type="project" value="TreeGrafter"/>
</dbReference>
<keyword evidence="6" id="KW-0769">Symport</keyword>
<gene>
    <name evidence="7" type="ORF">DILT_LOCUS6171</name>
</gene>
<keyword evidence="5 6" id="KW-0472">Membrane</keyword>
<evidence type="ECO:0000256" key="3">
    <source>
        <dbReference type="ARBA" id="ARBA00022692"/>
    </source>
</evidence>
<dbReference type="PRINTS" id="PR00173">
    <property type="entry name" value="EDTRNSPORT"/>
</dbReference>
<dbReference type="InterPro" id="IPR050746">
    <property type="entry name" value="DAACS"/>
</dbReference>
<organism evidence="7 8">
    <name type="scientific">Dibothriocephalus latus</name>
    <name type="common">Fish tapeworm</name>
    <name type="synonym">Diphyllobothrium latum</name>
    <dbReference type="NCBI Taxonomy" id="60516"/>
    <lineage>
        <taxon>Eukaryota</taxon>
        <taxon>Metazoa</taxon>
        <taxon>Spiralia</taxon>
        <taxon>Lophotrochozoa</taxon>
        <taxon>Platyhelminthes</taxon>
        <taxon>Cestoda</taxon>
        <taxon>Eucestoda</taxon>
        <taxon>Diphyllobothriidea</taxon>
        <taxon>Diphyllobothriidae</taxon>
        <taxon>Dibothriocephalus</taxon>
    </lineage>
</organism>
<dbReference type="InterPro" id="IPR036458">
    <property type="entry name" value="Na:dicarbo_symporter_sf"/>
</dbReference>
<feature type="transmembrane region" description="Helical" evidence="6">
    <location>
        <begin position="201"/>
        <end position="220"/>
    </location>
</feature>
<dbReference type="InterPro" id="IPR001991">
    <property type="entry name" value="Na-dicarboxylate_symporter"/>
</dbReference>
<dbReference type="Gene3D" id="1.10.3860.10">
    <property type="entry name" value="Sodium:dicarboxylate symporter"/>
    <property type="match status" value="1"/>
</dbReference>
<reference evidence="7 8" key="1">
    <citation type="submission" date="2018-11" db="EMBL/GenBank/DDBJ databases">
        <authorList>
            <consortium name="Pathogen Informatics"/>
        </authorList>
    </citation>
    <scope>NUCLEOTIDE SEQUENCE [LARGE SCALE GENOMIC DNA]</scope>
</reference>
<keyword evidence="4 6" id="KW-1133">Transmembrane helix</keyword>
<accession>A0A3P7LA28</accession>
<sequence length="386" mass="40911">MFMLTIIAGVLIGFAIGFGLRELPHVSEDLKIWISMPGDLYIRVLKLTILPLIMSNVIVVIAKLDPKENGKISLVAFIYIVIANIVGSSIGAACTAAIRPGQLGSTGGEEGTDDPRKKSPTTSDVFADLFLNVFPDNIVVTSYKFIGNDSHIAFERIVGNEDGTNMIAILASTYLLGKKIHRGFFSSGQYFSSVRSSCMSSFLGVIFVAVAFGLAASGAGEKGVPFLEFCASLADVVLKLIRAFLLATPVGVCFMIAGAIIKVDDIAGTFAKLGMFIVTVIVGIAVLFILTILVYVIGTRKNPFEVIPHLMQAWFLGFATTSAIVTVPEIYAGCDALGVRKGLSRFVAPLAATLKADGSACFICSGSIFIAQLSNVTGSGTIVVIW</sequence>
<dbReference type="GO" id="GO:0015501">
    <property type="term" value="F:glutamate:sodium symporter activity"/>
    <property type="evidence" value="ECO:0007669"/>
    <property type="project" value="TreeGrafter"/>
</dbReference>
<feature type="transmembrane region" description="Helical" evidence="6">
    <location>
        <begin position="41"/>
        <end position="62"/>
    </location>
</feature>
<evidence type="ECO:0000256" key="2">
    <source>
        <dbReference type="ARBA" id="ARBA00022448"/>
    </source>
</evidence>
<evidence type="ECO:0000256" key="4">
    <source>
        <dbReference type="ARBA" id="ARBA00022989"/>
    </source>
</evidence>
<evidence type="ECO:0000256" key="6">
    <source>
        <dbReference type="RuleBase" id="RU361216"/>
    </source>
</evidence>
<dbReference type="SUPFAM" id="SSF118215">
    <property type="entry name" value="Proton glutamate symport protein"/>
    <property type="match status" value="1"/>
</dbReference>
<evidence type="ECO:0000313" key="7">
    <source>
        <dbReference type="EMBL" id="VDN10340.1"/>
    </source>
</evidence>
<proteinExistence type="inferred from homology"/>
<feature type="transmembrane region" description="Helical" evidence="6">
    <location>
        <begin position="74"/>
        <end position="98"/>
    </location>
</feature>
<dbReference type="AlphaFoldDB" id="A0A3P7LA28"/>
<protein>
    <recommendedName>
        <fullName evidence="6">Amino acid transporter</fullName>
    </recommendedName>
</protein>
<keyword evidence="3 6" id="KW-0812">Transmembrane</keyword>
<feature type="transmembrane region" description="Helical" evidence="6">
    <location>
        <begin position="310"/>
        <end position="331"/>
    </location>
</feature>
<dbReference type="OrthoDB" id="5877963at2759"/>
<dbReference type="Proteomes" id="UP000281553">
    <property type="component" value="Unassembled WGS sequence"/>
</dbReference>
<evidence type="ECO:0000256" key="1">
    <source>
        <dbReference type="ARBA" id="ARBA00004141"/>
    </source>
</evidence>
<comment type="subcellular location">
    <subcellularLocation>
        <location evidence="1 6">Membrane</location>
        <topology evidence="1 6">Multi-pass membrane protein</topology>
    </subcellularLocation>
</comment>
<comment type="similarity">
    <text evidence="6">Belongs to the dicarboxylate/amino acid:cation symporter (DAACS) (TC 2.A.23) family.</text>
</comment>
<keyword evidence="8" id="KW-1185">Reference proteome</keyword>
<dbReference type="GO" id="GO:0005313">
    <property type="term" value="F:L-glutamate transmembrane transporter activity"/>
    <property type="evidence" value="ECO:0007669"/>
    <property type="project" value="TreeGrafter"/>
</dbReference>
<evidence type="ECO:0000313" key="8">
    <source>
        <dbReference type="Proteomes" id="UP000281553"/>
    </source>
</evidence>
<dbReference type="GO" id="GO:0015175">
    <property type="term" value="F:neutral L-amino acid transmembrane transporter activity"/>
    <property type="evidence" value="ECO:0007669"/>
    <property type="project" value="TreeGrafter"/>
</dbReference>
<name>A0A3P7LA28_DIBLA</name>
<dbReference type="EMBL" id="UYRU01048936">
    <property type="protein sequence ID" value="VDN10340.1"/>
    <property type="molecule type" value="Genomic_DNA"/>
</dbReference>
<feature type="transmembrane region" description="Helical" evidence="6">
    <location>
        <begin position="273"/>
        <end position="298"/>
    </location>
</feature>
<dbReference type="PANTHER" id="PTHR11958">
    <property type="entry name" value="SODIUM/DICARBOXYLATE SYMPORTER-RELATED"/>
    <property type="match status" value="1"/>
</dbReference>
<keyword evidence="2 6" id="KW-0813">Transport</keyword>
<feature type="transmembrane region" description="Helical" evidence="6">
    <location>
        <begin position="240"/>
        <end position="261"/>
    </location>
</feature>
<dbReference type="Pfam" id="PF00375">
    <property type="entry name" value="SDF"/>
    <property type="match status" value="1"/>
</dbReference>
<dbReference type="PANTHER" id="PTHR11958:SF63">
    <property type="entry name" value="AMINO ACID TRANSPORTER"/>
    <property type="match status" value="1"/>
</dbReference>
<evidence type="ECO:0000256" key="5">
    <source>
        <dbReference type="ARBA" id="ARBA00023136"/>
    </source>
</evidence>